<dbReference type="AlphaFoldDB" id="A0AAD8KM43"/>
<reference evidence="1" key="1">
    <citation type="journal article" date="2023" name="bioRxiv">
        <title>Improved chromosome-level genome assembly for marigold (Tagetes erecta).</title>
        <authorList>
            <person name="Jiang F."/>
            <person name="Yuan L."/>
            <person name="Wang S."/>
            <person name="Wang H."/>
            <person name="Xu D."/>
            <person name="Wang A."/>
            <person name="Fan W."/>
        </authorList>
    </citation>
    <scope>NUCLEOTIDE SEQUENCE</scope>
    <source>
        <strain evidence="1">WSJ</strain>
        <tissue evidence="1">Leaf</tissue>
    </source>
</reference>
<evidence type="ECO:0008006" key="3">
    <source>
        <dbReference type="Google" id="ProtNLM"/>
    </source>
</evidence>
<sequence length="118" mass="12652">MGTLQNARSSFLVNGSPTREFCIERGVRQGDPLSLFLFILAMKTLNVVMKKATLLGTFHGIKLPHDGPILSHLFFADDAIFIGEWSPRGDDYGDDGGGGGAGGEDVVVEAVQDLRSNT</sequence>
<accession>A0AAD8KM43</accession>
<dbReference type="Proteomes" id="UP001229421">
    <property type="component" value="Unassembled WGS sequence"/>
</dbReference>
<name>A0AAD8KM43_TARER</name>
<evidence type="ECO:0000313" key="1">
    <source>
        <dbReference type="EMBL" id="KAK1425585.1"/>
    </source>
</evidence>
<keyword evidence="2" id="KW-1185">Reference proteome</keyword>
<comment type="caution">
    <text evidence="1">The sequence shown here is derived from an EMBL/GenBank/DDBJ whole genome shotgun (WGS) entry which is preliminary data.</text>
</comment>
<organism evidence="1 2">
    <name type="scientific">Tagetes erecta</name>
    <name type="common">African marigold</name>
    <dbReference type="NCBI Taxonomy" id="13708"/>
    <lineage>
        <taxon>Eukaryota</taxon>
        <taxon>Viridiplantae</taxon>
        <taxon>Streptophyta</taxon>
        <taxon>Embryophyta</taxon>
        <taxon>Tracheophyta</taxon>
        <taxon>Spermatophyta</taxon>
        <taxon>Magnoliopsida</taxon>
        <taxon>eudicotyledons</taxon>
        <taxon>Gunneridae</taxon>
        <taxon>Pentapetalae</taxon>
        <taxon>asterids</taxon>
        <taxon>campanulids</taxon>
        <taxon>Asterales</taxon>
        <taxon>Asteraceae</taxon>
        <taxon>Asteroideae</taxon>
        <taxon>Heliantheae alliance</taxon>
        <taxon>Tageteae</taxon>
        <taxon>Tagetes</taxon>
    </lineage>
</organism>
<proteinExistence type="predicted"/>
<evidence type="ECO:0000313" key="2">
    <source>
        <dbReference type="Proteomes" id="UP001229421"/>
    </source>
</evidence>
<protein>
    <recommendedName>
        <fullName evidence="3">Reverse transcriptase</fullName>
    </recommendedName>
</protein>
<dbReference type="EMBL" id="JAUHHV010000005">
    <property type="protein sequence ID" value="KAK1425585.1"/>
    <property type="molecule type" value="Genomic_DNA"/>
</dbReference>
<gene>
    <name evidence="1" type="ORF">QVD17_20939</name>
</gene>